<evidence type="ECO:0000313" key="2">
    <source>
        <dbReference type="EMBL" id="QEI05331.1"/>
    </source>
</evidence>
<protein>
    <submittedName>
        <fullName evidence="2">Glycosyltransferase family 1 protein</fullName>
    </submittedName>
</protein>
<evidence type="ECO:0000259" key="1">
    <source>
        <dbReference type="Pfam" id="PF13439"/>
    </source>
</evidence>
<dbReference type="OrthoDB" id="9802525at2"/>
<dbReference type="Proteomes" id="UP000325161">
    <property type="component" value="Chromosome"/>
</dbReference>
<dbReference type="SUPFAM" id="SSF53756">
    <property type="entry name" value="UDP-Glycosyltransferase/glycogen phosphorylase"/>
    <property type="match status" value="1"/>
</dbReference>
<dbReference type="RefSeq" id="WP_148813485.1">
    <property type="nucleotide sequence ID" value="NZ_CP043046.1"/>
</dbReference>
<accession>A0A5C0AXG2</accession>
<dbReference type="EMBL" id="CP043046">
    <property type="protein sequence ID" value="QEI05331.1"/>
    <property type="molecule type" value="Genomic_DNA"/>
</dbReference>
<dbReference type="Pfam" id="PF13439">
    <property type="entry name" value="Glyco_transf_4"/>
    <property type="match status" value="1"/>
</dbReference>
<proteinExistence type="predicted"/>
<dbReference type="Gene3D" id="3.40.50.2000">
    <property type="entry name" value="Glycogen Phosphorylase B"/>
    <property type="match status" value="2"/>
</dbReference>
<evidence type="ECO:0000313" key="3">
    <source>
        <dbReference type="Proteomes" id="UP000325161"/>
    </source>
</evidence>
<dbReference type="Pfam" id="PF13692">
    <property type="entry name" value="Glyco_trans_1_4"/>
    <property type="match status" value="1"/>
</dbReference>
<dbReference type="AlphaFoldDB" id="A0A5C0AXG2"/>
<gene>
    <name evidence="2" type="ORF">FXN63_05350</name>
</gene>
<dbReference type="KEGG" id="pacr:FXN63_05350"/>
<name>A0A5C0AXG2_9BURK</name>
<dbReference type="PANTHER" id="PTHR45947">
    <property type="entry name" value="SULFOQUINOVOSYL TRANSFERASE SQD2"/>
    <property type="match status" value="1"/>
</dbReference>
<sequence length="380" mass="41398">MHIVYVTETWPPEVNGVALTASRTVDFLRSRGNRVTLVRPRQQAEVGTPPETMLAHGIPIPRYNGLRFGLPMGGTLAQAWSQDPPDLVHVATEGPLGWSAVRTAVRLGIPVSSDFRTRFDSYTQFYAGRFLTGIVTGYLRRFHNRCGRTFVPTEALRSELHALGYRHLKVSGRGVDSQRFDPAHRRDALRAQWGAEGPVALYVGRLAAEKNLPLALDAYNAMRRANPATRLVVVGDGPLRETVRQRCPEAILAGVQRGDDLSAHYASADIFLFPSLTETFGNVTLEAMASGLAVVAFQNGAAAQHIHDGMNGFAPAPGDNTAFVAAAVRLAAKPALRERLAQAARIDACAVDWDRILTDFARSLEILAKMETIDGRALLA</sequence>
<dbReference type="GO" id="GO:0016757">
    <property type="term" value="F:glycosyltransferase activity"/>
    <property type="evidence" value="ECO:0007669"/>
    <property type="project" value="TreeGrafter"/>
</dbReference>
<dbReference type="InterPro" id="IPR028098">
    <property type="entry name" value="Glyco_trans_4-like_N"/>
</dbReference>
<dbReference type="InterPro" id="IPR050194">
    <property type="entry name" value="Glycosyltransferase_grp1"/>
</dbReference>
<dbReference type="CDD" id="cd03814">
    <property type="entry name" value="GT4-like"/>
    <property type="match status" value="1"/>
</dbReference>
<keyword evidence="2" id="KW-0808">Transferase</keyword>
<dbReference type="PANTHER" id="PTHR45947:SF3">
    <property type="entry name" value="SULFOQUINOVOSYL TRANSFERASE SQD2"/>
    <property type="match status" value="1"/>
</dbReference>
<keyword evidence="3" id="KW-1185">Reference proteome</keyword>
<organism evidence="2 3">
    <name type="scientific">Pigmentiphaga aceris</name>
    <dbReference type="NCBI Taxonomy" id="1940612"/>
    <lineage>
        <taxon>Bacteria</taxon>
        <taxon>Pseudomonadati</taxon>
        <taxon>Pseudomonadota</taxon>
        <taxon>Betaproteobacteria</taxon>
        <taxon>Burkholderiales</taxon>
        <taxon>Alcaligenaceae</taxon>
        <taxon>Pigmentiphaga</taxon>
    </lineage>
</organism>
<reference evidence="2 3" key="1">
    <citation type="submission" date="2019-08" db="EMBL/GenBank/DDBJ databases">
        <title>Amphibian skin-associated Pigmentiphaga: genome sequence and occurrence across geography and hosts.</title>
        <authorList>
            <person name="Bletz M.C."/>
            <person name="Bunk B."/>
            <person name="Sproeer C."/>
            <person name="Biwer P."/>
            <person name="Reiter S."/>
            <person name="Rabemananjara F.C.E."/>
            <person name="Schulz S."/>
            <person name="Overmann J."/>
            <person name="Vences M."/>
        </authorList>
    </citation>
    <scope>NUCLEOTIDE SEQUENCE [LARGE SCALE GENOMIC DNA]</scope>
    <source>
        <strain evidence="2 3">Mada1488</strain>
    </source>
</reference>
<feature type="domain" description="Glycosyltransferase subfamily 4-like N-terminal" evidence="1">
    <location>
        <begin position="14"/>
        <end position="179"/>
    </location>
</feature>